<dbReference type="PANTHER" id="PTHR31346:SF7">
    <property type="entry name" value="MULTIPLE ORGANELLAR RNA EDITING FACTOR 2, CHLOROPLASTIC-RELATED"/>
    <property type="match status" value="1"/>
</dbReference>
<dbReference type="AlphaFoldDB" id="A0A835I547"/>
<evidence type="ECO:0000313" key="3">
    <source>
        <dbReference type="EMBL" id="KAF9609822.1"/>
    </source>
</evidence>
<feature type="domain" description="MORF/ORRM1/DAG-like MORF" evidence="2">
    <location>
        <begin position="53"/>
        <end position="111"/>
    </location>
</feature>
<dbReference type="GO" id="GO:0005739">
    <property type="term" value="C:mitochondrion"/>
    <property type="evidence" value="ECO:0007669"/>
    <property type="project" value="TreeGrafter"/>
</dbReference>
<keyword evidence="4" id="KW-1185">Reference proteome</keyword>
<dbReference type="OrthoDB" id="4207594at2759"/>
<evidence type="ECO:0000256" key="1">
    <source>
        <dbReference type="ARBA" id="ARBA00022946"/>
    </source>
</evidence>
<dbReference type="Pfam" id="PF21864">
    <property type="entry name" value="MORF_dom"/>
    <property type="match status" value="1"/>
</dbReference>
<dbReference type="GO" id="GO:0016554">
    <property type="term" value="P:cytidine to uridine editing"/>
    <property type="evidence" value="ECO:0007669"/>
    <property type="project" value="InterPro"/>
</dbReference>
<comment type="caution">
    <text evidence="3">The sequence shown here is derived from an EMBL/GenBank/DDBJ whole genome shotgun (WGS) entry which is preliminary data.</text>
</comment>
<protein>
    <recommendedName>
        <fullName evidence="2">MORF/ORRM1/DAG-like MORF domain-containing protein</fullName>
    </recommendedName>
</protein>
<accession>A0A835I547</accession>
<organism evidence="3 4">
    <name type="scientific">Coptis chinensis</name>
    <dbReference type="NCBI Taxonomy" id="261450"/>
    <lineage>
        <taxon>Eukaryota</taxon>
        <taxon>Viridiplantae</taxon>
        <taxon>Streptophyta</taxon>
        <taxon>Embryophyta</taxon>
        <taxon>Tracheophyta</taxon>
        <taxon>Spermatophyta</taxon>
        <taxon>Magnoliopsida</taxon>
        <taxon>Ranunculales</taxon>
        <taxon>Ranunculaceae</taxon>
        <taxon>Coptidoideae</taxon>
        <taxon>Coptis</taxon>
    </lineage>
</organism>
<dbReference type="PANTHER" id="PTHR31346">
    <property type="entry name" value="MULTIPLE ORGANELLAR RNA EDITING FACTOR 2, CHLOROPLASTIC-RELATED-RELATED"/>
    <property type="match status" value="1"/>
</dbReference>
<sequence>MNEEVVERLGTTYWITPVATAADAEVGPYAASYALCLVPRHGGSSSKEGRCAMCSYVRTLATIVGSEEEAERKIYRIECGGRLFGFGATIDEETANKLNGLPGVLNVFPENRSLKLDWEWFKCEFDEE</sequence>
<evidence type="ECO:0000313" key="4">
    <source>
        <dbReference type="Proteomes" id="UP000631114"/>
    </source>
</evidence>
<name>A0A835I547_9MAGN</name>
<dbReference type="GO" id="GO:0080156">
    <property type="term" value="P:mitochondrial mRNA modification"/>
    <property type="evidence" value="ECO:0007669"/>
    <property type="project" value="TreeGrafter"/>
</dbReference>
<dbReference type="EMBL" id="JADFTS010000004">
    <property type="protein sequence ID" value="KAF9609822.1"/>
    <property type="molecule type" value="Genomic_DNA"/>
</dbReference>
<proteinExistence type="predicted"/>
<dbReference type="InterPro" id="IPR054059">
    <property type="entry name" value="MORF/ORRM1/DAG-like_MORF"/>
</dbReference>
<reference evidence="3 4" key="1">
    <citation type="submission" date="2020-10" db="EMBL/GenBank/DDBJ databases">
        <title>The Coptis chinensis genome and diversification of protoberbering-type alkaloids.</title>
        <authorList>
            <person name="Wang B."/>
            <person name="Shu S."/>
            <person name="Song C."/>
            <person name="Liu Y."/>
        </authorList>
    </citation>
    <scope>NUCLEOTIDE SEQUENCE [LARGE SCALE GENOMIC DNA]</scope>
    <source>
        <strain evidence="3">HL-2020</strain>
        <tissue evidence="3">Leaf</tissue>
    </source>
</reference>
<dbReference type="Gene3D" id="3.30.70.80">
    <property type="entry name" value="Peptidase S8 propeptide/proteinase inhibitor I9"/>
    <property type="match status" value="1"/>
</dbReference>
<gene>
    <name evidence="3" type="ORF">IFM89_018676</name>
</gene>
<evidence type="ECO:0000259" key="2">
    <source>
        <dbReference type="Pfam" id="PF21864"/>
    </source>
</evidence>
<dbReference type="Proteomes" id="UP000631114">
    <property type="component" value="Unassembled WGS sequence"/>
</dbReference>
<dbReference type="InterPro" id="IPR039206">
    <property type="entry name" value="MORF/ORRM1/DAG-like"/>
</dbReference>
<keyword evidence="1" id="KW-0809">Transit peptide</keyword>
<dbReference type="InterPro" id="IPR037045">
    <property type="entry name" value="S8pro/Inhibitor_I9_sf"/>
</dbReference>